<reference evidence="16" key="2">
    <citation type="submission" date="2025-08" db="UniProtKB">
        <authorList>
            <consortium name="Ensembl"/>
        </authorList>
    </citation>
    <scope>IDENTIFICATION</scope>
</reference>
<evidence type="ECO:0000256" key="4">
    <source>
        <dbReference type="ARBA" id="ARBA00022737"/>
    </source>
</evidence>
<keyword evidence="6" id="KW-0862">Zinc</keyword>
<evidence type="ECO:0000256" key="12">
    <source>
        <dbReference type="PROSITE-ProRule" id="PRU00042"/>
    </source>
</evidence>
<reference evidence="17" key="1">
    <citation type="submission" date="2018-06" db="EMBL/GenBank/DDBJ databases">
        <title>Genome assembly of Danube salmon.</title>
        <authorList>
            <person name="Macqueen D.J."/>
            <person name="Gundappa M.K."/>
        </authorList>
    </citation>
    <scope>NUCLEOTIDE SEQUENCE [LARGE SCALE GENOMIC DNA]</scope>
</reference>
<dbReference type="GO" id="GO:0000122">
    <property type="term" value="P:negative regulation of transcription by RNA polymerase II"/>
    <property type="evidence" value="ECO:0007669"/>
    <property type="project" value="TreeGrafter"/>
</dbReference>
<organism evidence="16 17">
    <name type="scientific">Hucho hucho</name>
    <name type="common">huchen</name>
    <dbReference type="NCBI Taxonomy" id="62062"/>
    <lineage>
        <taxon>Eukaryota</taxon>
        <taxon>Metazoa</taxon>
        <taxon>Chordata</taxon>
        <taxon>Craniata</taxon>
        <taxon>Vertebrata</taxon>
        <taxon>Euteleostomi</taxon>
        <taxon>Actinopterygii</taxon>
        <taxon>Neopterygii</taxon>
        <taxon>Teleostei</taxon>
        <taxon>Protacanthopterygii</taxon>
        <taxon>Salmoniformes</taxon>
        <taxon>Salmonidae</taxon>
        <taxon>Salmoninae</taxon>
        <taxon>Hucho</taxon>
    </lineage>
</organism>
<keyword evidence="7" id="KW-0805">Transcription regulation</keyword>
<evidence type="ECO:0000259" key="15">
    <source>
        <dbReference type="PROSITE" id="PS51810"/>
    </source>
</evidence>
<dbReference type="AlphaFoldDB" id="A0A4W5PE04"/>
<dbReference type="InterPro" id="IPR036236">
    <property type="entry name" value="Znf_C2H2_sf"/>
</dbReference>
<evidence type="ECO:0000259" key="14">
    <source>
        <dbReference type="PROSITE" id="PS50157"/>
    </source>
</evidence>
<reference evidence="16" key="3">
    <citation type="submission" date="2025-09" db="UniProtKB">
        <authorList>
            <consortium name="Ensembl"/>
        </authorList>
    </citation>
    <scope>IDENTIFICATION</scope>
</reference>
<dbReference type="PANTHER" id="PTHR12958">
    <property type="entry name" value="FRIEND OF GATA2-RELATED"/>
    <property type="match status" value="1"/>
</dbReference>
<dbReference type="GO" id="GO:0061629">
    <property type="term" value="F:RNA polymerase II-specific DNA-binding transcription factor binding"/>
    <property type="evidence" value="ECO:0007669"/>
    <property type="project" value="InterPro"/>
</dbReference>
<evidence type="ECO:0000256" key="9">
    <source>
        <dbReference type="ARBA" id="ARBA00023159"/>
    </source>
</evidence>
<dbReference type="SMART" id="SM00355">
    <property type="entry name" value="ZnF_C2H2"/>
    <property type="match status" value="6"/>
</dbReference>
<evidence type="ECO:0000256" key="7">
    <source>
        <dbReference type="ARBA" id="ARBA00023015"/>
    </source>
</evidence>
<keyword evidence="17" id="KW-1185">Reference proteome</keyword>
<evidence type="ECO:0000256" key="1">
    <source>
        <dbReference type="ARBA" id="ARBA00004123"/>
    </source>
</evidence>
<dbReference type="GO" id="GO:0005634">
    <property type="term" value="C:nucleus"/>
    <property type="evidence" value="ECO:0007669"/>
    <property type="project" value="UniProtKB-SubCell"/>
</dbReference>
<evidence type="ECO:0000256" key="11">
    <source>
        <dbReference type="ARBA" id="ARBA00023242"/>
    </source>
</evidence>
<evidence type="ECO:0000256" key="13">
    <source>
        <dbReference type="SAM" id="MobiDB-lite"/>
    </source>
</evidence>
<dbReference type="STRING" id="62062.ENSHHUP00000060383"/>
<keyword evidence="10" id="KW-0804">Transcription</keyword>
<dbReference type="InterPro" id="IPR039746">
    <property type="entry name" value="FOG"/>
</dbReference>
<proteinExistence type="predicted"/>
<keyword evidence="9" id="KW-0010">Activator</keyword>
<dbReference type="GO" id="GO:0008270">
    <property type="term" value="F:zinc ion binding"/>
    <property type="evidence" value="ECO:0007669"/>
    <property type="project" value="UniProtKB-KW"/>
</dbReference>
<dbReference type="Proteomes" id="UP000314982">
    <property type="component" value="Unassembled WGS sequence"/>
</dbReference>
<feature type="region of interest" description="Disordered" evidence="13">
    <location>
        <begin position="520"/>
        <end position="558"/>
    </location>
</feature>
<evidence type="ECO:0000313" key="17">
    <source>
        <dbReference type="Proteomes" id="UP000314982"/>
    </source>
</evidence>
<keyword evidence="8" id="KW-0238">DNA-binding</keyword>
<feature type="region of interest" description="Disordered" evidence="13">
    <location>
        <begin position="257"/>
        <end position="293"/>
    </location>
</feature>
<feature type="domain" description="C2H2-type" evidence="14">
    <location>
        <begin position="235"/>
        <end position="257"/>
    </location>
</feature>
<dbReference type="GO" id="GO:0003677">
    <property type="term" value="F:DNA binding"/>
    <property type="evidence" value="ECO:0007669"/>
    <property type="project" value="UniProtKB-KW"/>
</dbReference>
<feature type="region of interest" description="Disordered" evidence="13">
    <location>
        <begin position="905"/>
        <end position="936"/>
    </location>
</feature>
<keyword evidence="3" id="KW-0479">Metal-binding</keyword>
<accession>A0A4W5PE04</accession>
<feature type="compositionally biased region" description="Basic and acidic residues" evidence="13">
    <location>
        <begin position="276"/>
        <end position="293"/>
    </location>
</feature>
<evidence type="ECO:0000256" key="5">
    <source>
        <dbReference type="ARBA" id="ARBA00022771"/>
    </source>
</evidence>
<comment type="subcellular location">
    <subcellularLocation>
        <location evidence="1">Nucleus</location>
    </subcellularLocation>
</comment>
<dbReference type="GO" id="GO:0030154">
    <property type="term" value="P:cell differentiation"/>
    <property type="evidence" value="ECO:0007669"/>
    <property type="project" value="UniProtKB-ARBA"/>
</dbReference>
<keyword evidence="4" id="KW-0677">Repeat</keyword>
<protein>
    <submittedName>
        <fullName evidence="16">Zinc finger protein, FOG family member 2</fullName>
    </submittedName>
</protein>
<feature type="domain" description="CCHC FOG-type" evidence="15">
    <location>
        <begin position="110"/>
        <end position="143"/>
    </location>
</feature>
<dbReference type="PROSITE" id="PS51810">
    <property type="entry name" value="ZF_CCHC_FOG"/>
    <property type="match status" value="4"/>
</dbReference>
<keyword evidence="11" id="KW-0539">Nucleus</keyword>
<dbReference type="GO" id="GO:0007507">
    <property type="term" value="P:heart development"/>
    <property type="evidence" value="ECO:0007669"/>
    <property type="project" value="TreeGrafter"/>
</dbReference>
<dbReference type="InterPro" id="IPR013087">
    <property type="entry name" value="Znf_C2H2_type"/>
</dbReference>
<evidence type="ECO:0000313" key="16">
    <source>
        <dbReference type="Ensembl" id="ENSHHUP00000060383.1"/>
    </source>
</evidence>
<sequence>MDLSALSPKQPVPVVLTGSPRWLQDVTWLAAEDGKSNCVVYSIGGQLWCTTTKPIMEGEELAAFAVDFYSRLQAVNQAALSEGMYPDRLLDSIQLLPQQANMASILPNAIVNKDIFPCKVCGIWYRSERNLQAHLMYYCCRRQRDSVSDMMTEQLDRKTGAHHMPNIGPGPYPDCIVTVPAQQALEMHLNTHNGVVEAAVSTGGSTMKCIVCDHTADSFPSLQKHILSHLSQTGYRCSHCHFSFTSARELDKHHEIHGHSHNPLRQHCPSQAETESSPRVERSPQRAKMEQGKEFLQSPVLGSCLDTRTSPNAELVKIETSPVKADLNSGSRASFSYTSVKSEPSSHRQASLPIQNNMIPAAFPMGPFLSHFPFSQDIRAAPQASEILAKMSELVHHRLRHGGTNHYPVHVMYSTLVPKGATCFECNITFGNLDNYLIHKKHYCNSGWQLVAKPHDYTGVLDKVTDTGSPKSGGLGGLGSLNMSQGDLSDTNSHLTSPCLNLSGLDLFNVGEGKAQVQAELPGTVENPSTPTRTDKNPSIQADVTSPKTSQTPKTEILDPNKTTCEPCKITFSRTETYMVHKQYYCATRHDPLMKRAQSTKLTATQRTVRTRKRRKNFEMNIPNHEQRDHHPHYFGIAPIGGPGMCQNPREVFGNQFHPRYNMFLGMVPKHPKANLPFTKSAMICKCNAIAQDELDNPIDLSKKCSSSPGKLSTTHKRLMDYHWCTVCKISFNKVEEYLAHKQSSCPVTAPDRKTSAVVKRGGFNNPVEYNDTNLEKCVTNGANKVFLQIGSTNGDQLAVIKEESTEKFLSQEFSPPLFKKMRRDEQISTFYRIKPANYTTGTVVMQKELREQRQSPNEASEVEKDQPMPDGYQESQGVLPQNGPKEPEDTENTLQDNKRVNYHLPDSHVSSLSDSESPVSVNSKKSTSSSFSSPALSKTEEVLPSCVKRGLNGSIQATKCNVKYCRPCDIQFNNLSNFITHKKFYCSSHTAEHVK</sequence>
<name>A0A4W5PE04_9TELE</name>
<dbReference type="InterPro" id="IPR059121">
    <property type="entry name" value="CCHC_ZFPM2-like"/>
</dbReference>
<evidence type="ECO:0000256" key="8">
    <source>
        <dbReference type="ARBA" id="ARBA00023125"/>
    </source>
</evidence>
<feature type="domain" description="CCHC FOG-type" evidence="15">
    <location>
        <begin position="958"/>
        <end position="991"/>
    </location>
</feature>
<dbReference type="Gene3D" id="3.30.160.60">
    <property type="entry name" value="Classic Zinc Finger"/>
    <property type="match status" value="1"/>
</dbReference>
<dbReference type="GO" id="GO:0009653">
    <property type="term" value="P:anatomical structure morphogenesis"/>
    <property type="evidence" value="ECO:0007669"/>
    <property type="project" value="UniProtKB-ARBA"/>
</dbReference>
<keyword evidence="2" id="KW-0678">Repressor</keyword>
<dbReference type="PANTHER" id="PTHR12958:SF5">
    <property type="entry name" value="ZINC FINGER PROTEIN ZFPM2"/>
    <property type="match status" value="1"/>
</dbReference>
<evidence type="ECO:0000256" key="3">
    <source>
        <dbReference type="ARBA" id="ARBA00022723"/>
    </source>
</evidence>
<dbReference type="Pfam" id="PF25445">
    <property type="entry name" value="CCHC_ZFPM2"/>
    <property type="match status" value="1"/>
</dbReference>
<evidence type="ECO:0000256" key="2">
    <source>
        <dbReference type="ARBA" id="ARBA00022491"/>
    </source>
</evidence>
<dbReference type="Ensembl" id="ENSHHUT00000062444.1">
    <property type="protein sequence ID" value="ENSHHUP00000060383.1"/>
    <property type="gene ID" value="ENSHHUG00000035802.1"/>
</dbReference>
<feature type="domain" description="CCHC FOG-type" evidence="15">
    <location>
        <begin position="557"/>
        <end position="590"/>
    </location>
</feature>
<evidence type="ECO:0000256" key="6">
    <source>
        <dbReference type="ARBA" id="ARBA00022833"/>
    </source>
</evidence>
<keyword evidence="5 12" id="KW-0863">Zinc-finger</keyword>
<feature type="domain" description="CCHC FOG-type" evidence="15">
    <location>
        <begin position="415"/>
        <end position="448"/>
    </location>
</feature>
<feature type="region of interest" description="Disordered" evidence="13">
    <location>
        <begin position="850"/>
        <end position="893"/>
    </location>
</feature>
<evidence type="ECO:0000256" key="10">
    <source>
        <dbReference type="ARBA" id="ARBA00023163"/>
    </source>
</evidence>
<dbReference type="InterPro" id="IPR034731">
    <property type="entry name" value="Znf_CCHC_FOG"/>
</dbReference>
<dbReference type="PROSITE" id="PS50157">
    <property type="entry name" value="ZINC_FINGER_C2H2_2"/>
    <property type="match status" value="1"/>
</dbReference>
<dbReference type="GO" id="GO:0045944">
    <property type="term" value="P:positive regulation of transcription by RNA polymerase II"/>
    <property type="evidence" value="ECO:0007669"/>
    <property type="project" value="TreeGrafter"/>
</dbReference>
<dbReference type="SUPFAM" id="SSF57667">
    <property type="entry name" value="beta-beta-alpha zinc fingers"/>
    <property type="match status" value="6"/>
</dbReference>
<feature type="compositionally biased region" description="Polar residues" evidence="13">
    <location>
        <begin position="526"/>
        <end position="554"/>
    </location>
</feature>
<dbReference type="Pfam" id="PF12874">
    <property type="entry name" value="zf-met"/>
    <property type="match status" value="2"/>
</dbReference>
<dbReference type="GeneTree" id="ENSGT00530000063823"/>